<dbReference type="PANTHER" id="PTHR11707">
    <property type="entry name" value="L-ASPARAGINASE"/>
    <property type="match status" value="1"/>
</dbReference>
<proteinExistence type="inferred from homology"/>
<organism evidence="8 9">
    <name type="scientific">Paenibacillus montaniterrae</name>
    <dbReference type="NCBI Taxonomy" id="429341"/>
    <lineage>
        <taxon>Bacteria</taxon>
        <taxon>Bacillati</taxon>
        <taxon>Bacillota</taxon>
        <taxon>Bacilli</taxon>
        <taxon>Bacillales</taxon>
        <taxon>Paenibacillaceae</taxon>
        <taxon>Paenibacillus</taxon>
    </lineage>
</organism>
<gene>
    <name evidence="8" type="ORF">J40TS1_44510</name>
</gene>
<dbReference type="Pfam" id="PF17763">
    <property type="entry name" value="Asparaginase_C"/>
    <property type="match status" value="1"/>
</dbReference>
<dbReference type="InterPro" id="IPR037152">
    <property type="entry name" value="L-asparaginase_N_sf"/>
</dbReference>
<name>A0A919YUQ8_9BACL</name>
<evidence type="ECO:0008006" key="10">
    <source>
        <dbReference type="Google" id="ProtNLM"/>
    </source>
</evidence>
<dbReference type="SUPFAM" id="SSF53774">
    <property type="entry name" value="Glutaminase/Asparaginase"/>
    <property type="match status" value="1"/>
</dbReference>
<dbReference type="CDD" id="cd08964">
    <property type="entry name" value="L-asparaginase_II"/>
    <property type="match status" value="1"/>
</dbReference>
<evidence type="ECO:0000256" key="4">
    <source>
        <dbReference type="PIRSR" id="PIRSR001220-2"/>
    </source>
</evidence>
<reference evidence="8" key="1">
    <citation type="submission" date="2021-03" db="EMBL/GenBank/DDBJ databases">
        <title>Antimicrobial resistance genes in bacteria isolated from Japanese honey, and their potential for conferring macrolide and lincosamide resistance in the American foulbrood pathogen Paenibacillus larvae.</title>
        <authorList>
            <person name="Okamoto M."/>
            <person name="Kumagai M."/>
            <person name="Kanamori H."/>
            <person name="Takamatsu D."/>
        </authorList>
    </citation>
    <scope>NUCLEOTIDE SEQUENCE</scope>
    <source>
        <strain evidence="8">J40TS1</strain>
    </source>
</reference>
<feature type="domain" description="Asparaginase/glutaminase C-terminal" evidence="7">
    <location>
        <begin position="284"/>
        <end position="380"/>
    </location>
</feature>
<dbReference type="InterPro" id="IPR036152">
    <property type="entry name" value="Asp/glu_Ase-like_sf"/>
</dbReference>
<evidence type="ECO:0000256" key="2">
    <source>
        <dbReference type="ARBA" id="ARBA00022801"/>
    </source>
</evidence>
<dbReference type="SFLD" id="SFLDS00057">
    <property type="entry name" value="Glutaminase/Asparaginase"/>
    <property type="match status" value="1"/>
</dbReference>
<feature type="domain" description="L-asparaginase N-terminal" evidence="6">
    <location>
        <begin position="63"/>
        <end position="256"/>
    </location>
</feature>
<dbReference type="GO" id="GO:0006528">
    <property type="term" value="P:asparagine metabolic process"/>
    <property type="evidence" value="ECO:0007669"/>
    <property type="project" value="InterPro"/>
</dbReference>
<dbReference type="InterPro" id="IPR027474">
    <property type="entry name" value="L-asparaginase_N"/>
</dbReference>
<accession>A0A919YUQ8</accession>
<dbReference type="GO" id="GO:0004067">
    <property type="term" value="F:asparaginase activity"/>
    <property type="evidence" value="ECO:0007669"/>
    <property type="project" value="UniProtKB-UniRule"/>
</dbReference>
<dbReference type="InterPro" id="IPR004550">
    <property type="entry name" value="AsnASE_II"/>
</dbReference>
<evidence type="ECO:0000313" key="8">
    <source>
        <dbReference type="EMBL" id="GIP18809.1"/>
    </source>
</evidence>
<evidence type="ECO:0000256" key="5">
    <source>
        <dbReference type="SAM" id="MobiDB-lite"/>
    </source>
</evidence>
<feature type="binding site" evidence="4">
    <location>
        <position position="121"/>
    </location>
    <ligand>
        <name>substrate</name>
    </ligand>
</feature>
<evidence type="ECO:0000259" key="7">
    <source>
        <dbReference type="Pfam" id="PF17763"/>
    </source>
</evidence>
<feature type="compositionally biased region" description="Acidic residues" evidence="5">
    <location>
        <begin position="434"/>
        <end position="448"/>
    </location>
</feature>
<dbReference type="PRINTS" id="PR00139">
    <property type="entry name" value="ASNGLNASE"/>
</dbReference>
<dbReference type="PIRSF" id="PIRSF001220">
    <property type="entry name" value="L-ASNase_gatD"/>
    <property type="match status" value="1"/>
</dbReference>
<evidence type="ECO:0000313" key="9">
    <source>
        <dbReference type="Proteomes" id="UP000683139"/>
    </source>
</evidence>
<dbReference type="AlphaFoldDB" id="A0A919YUQ8"/>
<dbReference type="RefSeq" id="WP_213519458.1">
    <property type="nucleotide sequence ID" value="NZ_BOSE01000010.1"/>
</dbReference>
<keyword evidence="2" id="KW-0378">Hydrolase</keyword>
<sequence>MESIGKKSWVKKAVVPAVLAAALVVSMNFSAISSYVKAATSPASTNFEIPAVSAEHQANENPNVIVIGTGGTLAGAATNGDKTSFQSYRAGTYPIQDLVDQLPGKEKIADVSTYQFGNKGSGGYTIADLYDLSLAVDQALEMYDGAVVTTGTDTMEEIAYFLDLTVQSEKPVVVTGAMRPWDVIGTDGPANLYQAIKTAASGKTEWFGTVIMLNDVIFAARDVTKSNTHRMDTFDSPMLGALGYVDDAGVRIYRAPARAVHAGTDKWSSPFDLTQISKEDLPAVEIVYNYQEAGGGAITGSVAEGAKGIVTAGTGAGGISSKLSAARATAISEHEVVFVSTSRTGSGSVYSSGNGIVSGDNLDPQHARMMLLLSLAFTNELPYADKVTKVREWFTTFGTQEVEISVDAETTVLVTPEAEAVETAPEAEGSQQTEAEESEQPAVEEEQAEAPAAP</sequence>
<feature type="binding site" evidence="4">
    <location>
        <begin position="152"/>
        <end position="153"/>
    </location>
    <ligand>
        <name>substrate</name>
    </ligand>
</feature>
<dbReference type="FunFam" id="3.40.50.1170:FF:000001">
    <property type="entry name" value="L-asparaginase 2"/>
    <property type="match status" value="1"/>
</dbReference>
<dbReference type="PIRSF" id="PIRSF500176">
    <property type="entry name" value="L_ASNase"/>
    <property type="match status" value="1"/>
</dbReference>
<dbReference type="Proteomes" id="UP000683139">
    <property type="component" value="Unassembled WGS sequence"/>
</dbReference>
<comment type="similarity">
    <text evidence="1">Belongs to the asparaginase 1 family.</text>
</comment>
<feature type="region of interest" description="Disordered" evidence="5">
    <location>
        <begin position="417"/>
        <end position="454"/>
    </location>
</feature>
<dbReference type="Gene3D" id="3.40.50.40">
    <property type="match status" value="1"/>
</dbReference>
<evidence type="ECO:0000256" key="1">
    <source>
        <dbReference type="ARBA" id="ARBA00010518"/>
    </source>
</evidence>
<protein>
    <recommendedName>
        <fullName evidence="10">Asparaginase</fullName>
    </recommendedName>
</protein>
<dbReference type="Pfam" id="PF00710">
    <property type="entry name" value="Asparaginase"/>
    <property type="match status" value="1"/>
</dbReference>
<dbReference type="InterPro" id="IPR006034">
    <property type="entry name" value="Asparaginase/glutaminase-like"/>
</dbReference>
<comment type="caution">
    <text evidence="8">The sequence shown here is derived from an EMBL/GenBank/DDBJ whole genome shotgun (WGS) entry which is preliminary data.</text>
</comment>
<feature type="active site" description="O-isoaspartyl threonine intermediate" evidence="3">
    <location>
        <position position="72"/>
    </location>
</feature>
<evidence type="ECO:0000256" key="3">
    <source>
        <dbReference type="PIRSR" id="PIRSR001220-1"/>
    </source>
</evidence>
<dbReference type="InterPro" id="IPR040919">
    <property type="entry name" value="Asparaginase_C"/>
</dbReference>
<dbReference type="InterPro" id="IPR027473">
    <property type="entry name" value="L-asparaginase_C"/>
</dbReference>
<dbReference type="SMART" id="SM00870">
    <property type="entry name" value="Asparaginase"/>
    <property type="match status" value="1"/>
</dbReference>
<dbReference type="PANTHER" id="PTHR11707:SF28">
    <property type="entry name" value="60 KDA LYSOPHOSPHOLIPASE"/>
    <property type="match status" value="1"/>
</dbReference>
<keyword evidence="9" id="KW-1185">Reference proteome</keyword>
<dbReference type="EMBL" id="BOSE01000010">
    <property type="protein sequence ID" value="GIP18809.1"/>
    <property type="molecule type" value="Genomic_DNA"/>
</dbReference>
<dbReference type="PROSITE" id="PS51732">
    <property type="entry name" value="ASN_GLN_ASE_3"/>
    <property type="match status" value="1"/>
</dbReference>
<feature type="compositionally biased region" description="Low complexity" evidence="5">
    <location>
        <begin position="417"/>
        <end position="428"/>
    </location>
</feature>
<evidence type="ECO:0000259" key="6">
    <source>
        <dbReference type="Pfam" id="PF00710"/>
    </source>
</evidence>
<dbReference type="Gene3D" id="3.40.50.1170">
    <property type="entry name" value="L-asparaginase, N-terminal domain"/>
    <property type="match status" value="1"/>
</dbReference>